<dbReference type="GO" id="GO:0000271">
    <property type="term" value="P:polysaccharide biosynthetic process"/>
    <property type="evidence" value="ECO:0007669"/>
    <property type="project" value="TreeGrafter"/>
</dbReference>
<evidence type="ECO:0000256" key="3">
    <source>
        <dbReference type="PIRSR" id="PIRSR000390-1"/>
    </source>
</evidence>
<feature type="modified residue" description="N6-(pyridoxal phosphate)lysine" evidence="4">
    <location>
        <position position="184"/>
    </location>
</feature>
<dbReference type="Pfam" id="PF01041">
    <property type="entry name" value="DegT_DnrJ_EryC1"/>
    <property type="match status" value="1"/>
</dbReference>
<dbReference type="InterPro" id="IPR000653">
    <property type="entry name" value="DegT/StrS_aminotransferase"/>
</dbReference>
<dbReference type="InterPro" id="IPR015424">
    <property type="entry name" value="PyrdxlP-dep_Trfase"/>
</dbReference>
<dbReference type="GO" id="GO:0030170">
    <property type="term" value="F:pyridoxal phosphate binding"/>
    <property type="evidence" value="ECO:0007669"/>
    <property type="project" value="UniProtKB-ARBA"/>
</dbReference>
<dbReference type="InterPro" id="IPR015422">
    <property type="entry name" value="PyrdxlP-dep_Trfase_small"/>
</dbReference>
<evidence type="ECO:0000313" key="6">
    <source>
        <dbReference type="EMBL" id="QUS35105.1"/>
    </source>
</evidence>
<dbReference type="EMBL" id="CP047289">
    <property type="protein sequence ID" value="QUS35105.1"/>
    <property type="molecule type" value="Genomic_DNA"/>
</dbReference>
<dbReference type="Gene3D" id="3.40.640.10">
    <property type="entry name" value="Type I PLP-dependent aspartate aminotransferase-like (Major domain)"/>
    <property type="match status" value="1"/>
</dbReference>
<name>A0A8J8MR03_9RHOB</name>
<proteinExistence type="inferred from homology"/>
<gene>
    <name evidence="6" type="ORF">GR316_01740</name>
</gene>
<keyword evidence="6" id="KW-0032">Aminotransferase</keyword>
<evidence type="ECO:0000256" key="1">
    <source>
        <dbReference type="ARBA" id="ARBA00022898"/>
    </source>
</evidence>
<comment type="similarity">
    <text evidence="2 5">Belongs to the DegT/DnrJ/EryC1 family.</text>
</comment>
<dbReference type="CDD" id="cd00616">
    <property type="entry name" value="AHBA_syn"/>
    <property type="match status" value="1"/>
</dbReference>
<accession>A0A8J8MR03</accession>
<dbReference type="InterPro" id="IPR015421">
    <property type="entry name" value="PyrdxlP-dep_Trfase_major"/>
</dbReference>
<dbReference type="PANTHER" id="PTHR30244:SF36">
    <property type="entry name" value="3-OXO-GLUCOSE-6-PHOSPHATE:GLUTAMATE AMINOTRANSFERASE"/>
    <property type="match status" value="1"/>
</dbReference>
<dbReference type="PANTHER" id="PTHR30244">
    <property type="entry name" value="TRANSAMINASE"/>
    <property type="match status" value="1"/>
</dbReference>
<sequence length="370" mass="39227">MIQFLDLRTQYQQIGPAMEEAVLAAMRSGTYVLGAPVERFEEGFARYCGAKHAIAVSSGTSALHMALLAAGIGPGDEVITTPTTFVATVAAILYAGATPVLVDIDPATWNIDPRQVAAAITPRTRAIMPVHLHGRLADMSALCDIAEAHGLILIEDAAQAHGARRGKIAGTFGAMGCFSFYPGKNLGACGEGGAVITDDDALAARLRCLRDWGQEGRYNHVMLGYNYRMDAVQGAVLGVKLPHLDRWTEARRAVANAYEAGLSPDIARAAGPFGADHVCHVYAIRSPVRDALRAKLEGAGVPTNIHYPRPVHLQPGYASLGYQRGAFPIAEAYADTTLSLPIHPHMSPEQVATVIDTVNLFAAVPIAATA</sequence>
<dbReference type="SUPFAM" id="SSF53383">
    <property type="entry name" value="PLP-dependent transferases"/>
    <property type="match status" value="1"/>
</dbReference>
<dbReference type="GO" id="GO:0008483">
    <property type="term" value="F:transaminase activity"/>
    <property type="evidence" value="ECO:0007669"/>
    <property type="project" value="UniProtKB-KW"/>
</dbReference>
<evidence type="ECO:0000313" key="7">
    <source>
        <dbReference type="Proteomes" id="UP000679284"/>
    </source>
</evidence>
<dbReference type="KEGG" id="fap:GR316_01740"/>
<evidence type="ECO:0000256" key="5">
    <source>
        <dbReference type="RuleBase" id="RU004508"/>
    </source>
</evidence>
<keyword evidence="1 4" id="KW-0663">Pyridoxal phosphate</keyword>
<keyword evidence="7" id="KW-1185">Reference proteome</keyword>
<reference evidence="6" key="1">
    <citation type="submission" date="2020-01" db="EMBL/GenBank/DDBJ databases">
        <authorList>
            <person name="Yang Y."/>
            <person name="Kwon Y.M."/>
        </authorList>
    </citation>
    <scope>NUCLEOTIDE SEQUENCE</scope>
    <source>
        <strain evidence="6">PG104</strain>
    </source>
</reference>
<evidence type="ECO:0000256" key="4">
    <source>
        <dbReference type="PIRSR" id="PIRSR000390-2"/>
    </source>
</evidence>
<organism evidence="6 7">
    <name type="scientific">Falsirhodobacter algicola</name>
    <dbReference type="NCBI Taxonomy" id="2692330"/>
    <lineage>
        <taxon>Bacteria</taxon>
        <taxon>Pseudomonadati</taxon>
        <taxon>Pseudomonadota</taxon>
        <taxon>Alphaproteobacteria</taxon>
        <taxon>Rhodobacterales</taxon>
        <taxon>Paracoccaceae</taxon>
        <taxon>Falsirhodobacter</taxon>
    </lineage>
</organism>
<dbReference type="RefSeq" id="WP_211784354.1">
    <property type="nucleotide sequence ID" value="NZ_CP047289.1"/>
</dbReference>
<dbReference type="FunFam" id="3.40.640.10:FF:000089">
    <property type="entry name" value="Aminotransferase, DegT/DnrJ/EryC1/StrS family"/>
    <property type="match status" value="1"/>
</dbReference>
<dbReference type="Gene3D" id="3.90.1150.10">
    <property type="entry name" value="Aspartate Aminotransferase, domain 1"/>
    <property type="match status" value="1"/>
</dbReference>
<evidence type="ECO:0000256" key="2">
    <source>
        <dbReference type="ARBA" id="ARBA00037999"/>
    </source>
</evidence>
<dbReference type="Proteomes" id="UP000679284">
    <property type="component" value="Chromosome"/>
</dbReference>
<protein>
    <submittedName>
        <fullName evidence="6">Aminotransferase class I/II-fold pyridoxal phosphate-dependent enzyme</fullName>
    </submittedName>
</protein>
<dbReference type="PIRSF" id="PIRSF000390">
    <property type="entry name" value="PLP_StrS"/>
    <property type="match status" value="1"/>
</dbReference>
<keyword evidence="6" id="KW-0808">Transferase</keyword>
<feature type="active site" description="Proton acceptor" evidence="3">
    <location>
        <position position="184"/>
    </location>
</feature>
<dbReference type="AlphaFoldDB" id="A0A8J8MR03"/>